<sequence length="67" mass="6516">MNNPATALDTSSAPAATSTVVGTAATTFAAPIAEPILAKSPAAASIIAGVVITKDIVSTSYRTLGKA</sequence>
<evidence type="ECO:0000313" key="1">
    <source>
        <dbReference type="EMBL" id="OOK77383.1"/>
    </source>
</evidence>
<gene>
    <name evidence="1" type="ORF">BZL29_3406</name>
</gene>
<proteinExistence type="predicted"/>
<dbReference type="EMBL" id="MVBN01000003">
    <property type="protein sequence ID" value="OOK77383.1"/>
    <property type="molecule type" value="Genomic_DNA"/>
</dbReference>
<accession>A0A1V3XDT6</accession>
<reference evidence="1 2" key="1">
    <citation type="submission" date="2017-02" db="EMBL/GenBank/DDBJ databases">
        <title>Complete genome sequences of Mycobacterium kansasii strains isolated from rhesus macaques.</title>
        <authorList>
            <person name="Panda A."/>
            <person name="Nagaraj S."/>
            <person name="Zhao X."/>
            <person name="Tettelin H."/>
            <person name="Detolla L.J."/>
        </authorList>
    </citation>
    <scope>NUCLEOTIDE SEQUENCE [LARGE SCALE GENOMIC DNA]</scope>
    <source>
        <strain evidence="1 2">11-3469</strain>
    </source>
</reference>
<dbReference type="AlphaFoldDB" id="A0A1V3XDT6"/>
<name>A0A1V3XDT6_MYCKA</name>
<protein>
    <submittedName>
        <fullName evidence="1">Uncharacterized protein</fullName>
    </submittedName>
</protein>
<organism evidence="1 2">
    <name type="scientific">Mycobacterium kansasii</name>
    <dbReference type="NCBI Taxonomy" id="1768"/>
    <lineage>
        <taxon>Bacteria</taxon>
        <taxon>Bacillati</taxon>
        <taxon>Actinomycetota</taxon>
        <taxon>Actinomycetes</taxon>
        <taxon>Mycobacteriales</taxon>
        <taxon>Mycobacteriaceae</taxon>
        <taxon>Mycobacterium</taxon>
    </lineage>
</organism>
<comment type="caution">
    <text evidence="1">The sequence shown here is derived from an EMBL/GenBank/DDBJ whole genome shotgun (WGS) entry which is preliminary data.</text>
</comment>
<evidence type="ECO:0000313" key="2">
    <source>
        <dbReference type="Proteomes" id="UP000188532"/>
    </source>
</evidence>
<dbReference type="Proteomes" id="UP000188532">
    <property type="component" value="Unassembled WGS sequence"/>
</dbReference>